<keyword evidence="1" id="KW-0472">Membrane</keyword>
<keyword evidence="1" id="KW-0812">Transmembrane</keyword>
<feature type="transmembrane region" description="Helical" evidence="1">
    <location>
        <begin position="12"/>
        <end position="31"/>
    </location>
</feature>
<feature type="transmembrane region" description="Helical" evidence="1">
    <location>
        <begin position="118"/>
        <end position="136"/>
    </location>
</feature>
<sequence>MIDLEGRGLEILRWFLAIAAGAIVIPIQSWLFRSGSIALWDVDPTRWVASIFERASLIVWSVSLIGSVIWYMMAVQMRRHFAPKDTKSAMVKWWIVLLLPLLVLIGNIWVFGKASTAAFPWFVGFLLLNMVLTFWLSTAVSTPSPLAHVVPLAFEIRRVLRID</sequence>
<proteinExistence type="predicted"/>
<gene>
    <name evidence="2" type="ORF">NIES46_03260</name>
</gene>
<feature type="transmembrane region" description="Helical" evidence="1">
    <location>
        <begin position="51"/>
        <end position="72"/>
    </location>
</feature>
<evidence type="ECO:0000313" key="3">
    <source>
        <dbReference type="Proteomes" id="UP000326169"/>
    </source>
</evidence>
<dbReference type="RefSeq" id="WP_014274591.1">
    <property type="nucleotide sequence ID" value="NZ_BIMW01000010.1"/>
</dbReference>
<comment type="caution">
    <text evidence="2">The sequence shown here is derived from an EMBL/GenBank/DDBJ whole genome shotgun (WGS) entry which is preliminary data.</text>
</comment>
<dbReference type="EMBL" id="BIMW01000010">
    <property type="protein sequence ID" value="GCE92287.1"/>
    <property type="molecule type" value="Genomic_DNA"/>
</dbReference>
<protein>
    <submittedName>
        <fullName evidence="2">Uncharacterized protein</fullName>
    </submittedName>
</protein>
<organism evidence="2 3">
    <name type="scientific">Limnospira platensis NIES-46</name>
    <dbReference type="NCBI Taxonomy" id="1236695"/>
    <lineage>
        <taxon>Bacteria</taxon>
        <taxon>Bacillati</taxon>
        <taxon>Cyanobacteriota</taxon>
        <taxon>Cyanophyceae</taxon>
        <taxon>Oscillatoriophycideae</taxon>
        <taxon>Oscillatoriales</taxon>
        <taxon>Sirenicapillariaceae</taxon>
        <taxon>Limnospira</taxon>
    </lineage>
</organism>
<name>A0A5M3T0K0_LIMPL</name>
<evidence type="ECO:0000256" key="1">
    <source>
        <dbReference type="SAM" id="Phobius"/>
    </source>
</evidence>
<dbReference type="GeneID" id="301681301"/>
<accession>A0A5M3T0K0</accession>
<keyword evidence="3" id="KW-1185">Reference proteome</keyword>
<feature type="transmembrane region" description="Helical" evidence="1">
    <location>
        <begin position="93"/>
        <end position="112"/>
    </location>
</feature>
<reference evidence="2 3" key="1">
    <citation type="journal article" date="2019" name="J Genomics">
        <title>The Draft Genome of a Hydrogen-producing Cyanobacterium, Arthrospira platensis NIES-46.</title>
        <authorList>
            <person name="Suzuki S."/>
            <person name="Yamaguchi H."/>
            <person name="Kawachi M."/>
        </authorList>
    </citation>
    <scope>NUCLEOTIDE SEQUENCE [LARGE SCALE GENOMIC DNA]</scope>
    <source>
        <strain evidence="2 3">NIES-46</strain>
    </source>
</reference>
<keyword evidence="1" id="KW-1133">Transmembrane helix</keyword>
<dbReference type="Proteomes" id="UP000326169">
    <property type="component" value="Unassembled WGS sequence"/>
</dbReference>
<evidence type="ECO:0000313" key="2">
    <source>
        <dbReference type="EMBL" id="GCE92287.1"/>
    </source>
</evidence>